<accession>A0A8J2K8H5</accession>
<reference evidence="9" key="1">
    <citation type="submission" date="2021-06" db="EMBL/GenBank/DDBJ databases">
        <authorList>
            <person name="Hodson N. C."/>
            <person name="Mongue J. A."/>
            <person name="Jaron S. K."/>
        </authorList>
    </citation>
    <scope>NUCLEOTIDE SEQUENCE</scope>
</reference>
<keyword evidence="5 8" id="KW-0472">Membrane</keyword>
<keyword evidence="6" id="KW-0675">Receptor</keyword>
<name>A0A8J2K8H5_9HEXA</name>
<comment type="subcellular location">
    <subcellularLocation>
        <location evidence="1">Cell membrane</location>
        <topology evidence="1">Multi-pass membrane protein</topology>
    </subcellularLocation>
</comment>
<keyword evidence="10" id="KW-1185">Reference proteome</keyword>
<comment type="caution">
    <text evidence="9">The sequence shown here is derived from an EMBL/GenBank/DDBJ whole genome shotgun (WGS) entry which is preliminary data.</text>
</comment>
<evidence type="ECO:0000256" key="2">
    <source>
        <dbReference type="ARBA" id="ARBA00022475"/>
    </source>
</evidence>
<evidence type="ECO:0000256" key="7">
    <source>
        <dbReference type="ARBA" id="ARBA00023180"/>
    </source>
</evidence>
<keyword evidence="2" id="KW-1003">Cell membrane</keyword>
<dbReference type="AlphaFoldDB" id="A0A8J2K8H5"/>
<feature type="transmembrane region" description="Helical" evidence="8">
    <location>
        <begin position="381"/>
        <end position="412"/>
    </location>
</feature>
<feature type="transmembrane region" description="Helical" evidence="8">
    <location>
        <begin position="98"/>
        <end position="121"/>
    </location>
</feature>
<sequence length="432" mass="49652">MRDINKNPIGGLGYNFMKTFIEYYNSTFAFSHDGLRNNQQNPNGSWNGLLGEVSNSRAEIGIWLGNTEARHPYVDFTAPALHMPFVFFTNLPRATLKWYGIIFVFSNDVWLCIGLSLAIVFPIYYLQFWLHGLLTHQTVRDALYLSIIMPVCAILQEAGNNPTNARFLLGLFLFYGIIIGMFFDSNLISFLTLPELGHVPETPEELWKMREYEIRFLYLPGLACDQFFSRTKSPMYLDIKKRMKVIPISSNTQSLMQTALGPQSVQLQYDLSGQLNLAENLTFHPAFVPLRMSRKPIFDLPISFILRKYSQFTESVSYNVGKLQNTGHFKKWFYQVLNIARRTGMDWLKKVKSEGKTEKLGYKIVELTEDAMSSKIKPFKLVHFGLMFCCFLSGLSFAMTSFLAEIFLLWMFKNQKRNIDSAVLISVNACTV</sequence>
<dbReference type="InterPro" id="IPR052192">
    <property type="entry name" value="Insect_Ionotropic_Sensory_Rcpt"/>
</dbReference>
<gene>
    <name evidence="9" type="ORF">AFUS01_LOCUS20156</name>
</gene>
<evidence type="ECO:0000256" key="5">
    <source>
        <dbReference type="ARBA" id="ARBA00023136"/>
    </source>
</evidence>
<evidence type="ECO:0000256" key="8">
    <source>
        <dbReference type="SAM" id="Phobius"/>
    </source>
</evidence>
<protein>
    <recommendedName>
        <fullName evidence="11">Ionotropic glutamate receptor C-terminal domain-containing protein</fullName>
    </recommendedName>
</protein>
<feature type="transmembrane region" description="Helical" evidence="8">
    <location>
        <begin position="165"/>
        <end position="183"/>
    </location>
</feature>
<dbReference type="Proteomes" id="UP000708208">
    <property type="component" value="Unassembled WGS sequence"/>
</dbReference>
<proteinExistence type="predicted"/>
<evidence type="ECO:0000256" key="3">
    <source>
        <dbReference type="ARBA" id="ARBA00022692"/>
    </source>
</evidence>
<evidence type="ECO:0000313" key="10">
    <source>
        <dbReference type="Proteomes" id="UP000708208"/>
    </source>
</evidence>
<keyword evidence="7" id="KW-0325">Glycoprotein</keyword>
<evidence type="ECO:0000256" key="6">
    <source>
        <dbReference type="ARBA" id="ARBA00023170"/>
    </source>
</evidence>
<dbReference type="PANTHER" id="PTHR42643">
    <property type="entry name" value="IONOTROPIC RECEPTOR 20A-RELATED"/>
    <property type="match status" value="1"/>
</dbReference>
<evidence type="ECO:0000256" key="4">
    <source>
        <dbReference type="ARBA" id="ARBA00022989"/>
    </source>
</evidence>
<dbReference type="OrthoDB" id="6364239at2759"/>
<dbReference type="GO" id="GO:0005886">
    <property type="term" value="C:plasma membrane"/>
    <property type="evidence" value="ECO:0007669"/>
    <property type="project" value="UniProtKB-SubCell"/>
</dbReference>
<keyword evidence="4 8" id="KW-1133">Transmembrane helix</keyword>
<evidence type="ECO:0000313" key="9">
    <source>
        <dbReference type="EMBL" id="CAG7731578.1"/>
    </source>
</evidence>
<dbReference type="EMBL" id="CAJVCH010215362">
    <property type="protein sequence ID" value="CAG7731578.1"/>
    <property type="molecule type" value="Genomic_DNA"/>
</dbReference>
<organism evidence="9 10">
    <name type="scientific">Allacma fusca</name>
    <dbReference type="NCBI Taxonomy" id="39272"/>
    <lineage>
        <taxon>Eukaryota</taxon>
        <taxon>Metazoa</taxon>
        <taxon>Ecdysozoa</taxon>
        <taxon>Arthropoda</taxon>
        <taxon>Hexapoda</taxon>
        <taxon>Collembola</taxon>
        <taxon>Symphypleona</taxon>
        <taxon>Sminthuridae</taxon>
        <taxon>Allacma</taxon>
    </lineage>
</organism>
<evidence type="ECO:0008006" key="11">
    <source>
        <dbReference type="Google" id="ProtNLM"/>
    </source>
</evidence>
<keyword evidence="3 8" id="KW-0812">Transmembrane</keyword>
<evidence type="ECO:0000256" key="1">
    <source>
        <dbReference type="ARBA" id="ARBA00004651"/>
    </source>
</evidence>
<dbReference type="PANTHER" id="PTHR42643:SF24">
    <property type="entry name" value="IONOTROPIC RECEPTOR 60A"/>
    <property type="match status" value="1"/>
</dbReference>